<gene>
    <name evidence="2" type="ORF">Xinn_02872</name>
    <name evidence="3" type="ORF">XIS1_840047</name>
</gene>
<keyword evidence="1" id="KW-0175">Coiled coil</keyword>
<dbReference type="EMBL" id="NIBU01000039">
    <property type="protein sequence ID" value="PHM31326.1"/>
    <property type="molecule type" value="Genomic_DNA"/>
</dbReference>
<keyword evidence="5" id="KW-1185">Reference proteome</keyword>
<reference evidence="4" key="2">
    <citation type="submission" date="2016-12" db="EMBL/GenBank/DDBJ databases">
        <authorList>
            <person name="Gaudriault S."/>
        </authorList>
    </citation>
    <scope>NUCLEOTIDE SEQUENCE [LARGE SCALE GENOMIC DNA]</scope>
    <source>
        <strain evidence="4">HGB1681 (deposited as PTA-6826 in the American Type Culture Collection)</strain>
    </source>
</reference>
<organism evidence="3 4">
    <name type="scientific">Xenorhabdus innexi</name>
    <dbReference type="NCBI Taxonomy" id="290109"/>
    <lineage>
        <taxon>Bacteria</taxon>
        <taxon>Pseudomonadati</taxon>
        <taxon>Pseudomonadota</taxon>
        <taxon>Gammaproteobacteria</taxon>
        <taxon>Enterobacterales</taxon>
        <taxon>Morganellaceae</taxon>
        <taxon>Xenorhabdus</taxon>
    </lineage>
</organism>
<evidence type="ECO:0000313" key="3">
    <source>
        <dbReference type="EMBL" id="SIP74778.1"/>
    </source>
</evidence>
<dbReference type="Proteomes" id="UP000224871">
    <property type="component" value="Unassembled WGS sequence"/>
</dbReference>
<evidence type="ECO:0000313" key="4">
    <source>
        <dbReference type="Proteomes" id="UP000196435"/>
    </source>
</evidence>
<dbReference type="EMBL" id="FTLG01000230">
    <property type="protein sequence ID" value="SIP74778.1"/>
    <property type="molecule type" value="Genomic_DNA"/>
</dbReference>
<evidence type="ECO:0000256" key="1">
    <source>
        <dbReference type="SAM" id="Coils"/>
    </source>
</evidence>
<reference evidence="2 5" key="3">
    <citation type="journal article" date="2017" name="Nat. Microbiol.">
        <title>Natural product diversity associated with the nematode symbionts Photorhabdus and Xenorhabdus.</title>
        <authorList>
            <person name="Tobias N.J."/>
            <person name="Wolff H."/>
            <person name="Djahanschiri B."/>
            <person name="Grundmann F."/>
            <person name="Kronenwerth M."/>
            <person name="Shi Y.M."/>
            <person name="Simonyi S."/>
            <person name="Grun P."/>
            <person name="Shapiro-Ilan D."/>
            <person name="Pidot S.J."/>
            <person name="Stinear T.P."/>
            <person name="Ebersberger I."/>
            <person name="Bode H.B."/>
        </authorList>
    </citation>
    <scope>NUCLEOTIDE SEQUENCE [LARGE SCALE GENOMIC DNA]</scope>
    <source>
        <strain evidence="2 5">DSM 16336</strain>
    </source>
</reference>
<dbReference type="AlphaFoldDB" id="A0A1N6N104"/>
<sequence length="134" mass="15633">MTTRAPIEVATNQDIQIELREVYVVRGANRAYLSESGALNKLAYIRAQEQFDKEKRPSNYPAEKVKQEDGTTKLRKGAMRPDFMRRQERVLEELKADIRQIREIARLEKECRTARDNLLTVLDNLEKAKNKNNN</sequence>
<proteinExistence type="predicted"/>
<accession>A0A1N6N104</accession>
<evidence type="ECO:0000313" key="5">
    <source>
        <dbReference type="Proteomes" id="UP000224871"/>
    </source>
</evidence>
<protein>
    <submittedName>
        <fullName evidence="3">Uncharacterized protein</fullName>
    </submittedName>
</protein>
<name>A0A1N6N104_9GAMM</name>
<dbReference type="Proteomes" id="UP000196435">
    <property type="component" value="Unassembled WGS sequence"/>
</dbReference>
<dbReference type="RefSeq" id="WP_086954103.1">
    <property type="nucleotide sequence ID" value="NZ_CAWNQC010000236.1"/>
</dbReference>
<evidence type="ECO:0000313" key="2">
    <source>
        <dbReference type="EMBL" id="PHM31326.1"/>
    </source>
</evidence>
<reference evidence="3" key="1">
    <citation type="submission" date="2016-12" db="EMBL/GenBank/DDBJ databases">
        <authorList>
            <person name="Song W.-J."/>
            <person name="Kurnit D.M."/>
        </authorList>
    </citation>
    <scope>NUCLEOTIDE SEQUENCE [LARGE SCALE GENOMIC DNA]</scope>
    <source>
        <strain evidence="3">HGB1681</strain>
    </source>
</reference>
<dbReference type="OrthoDB" id="6466106at2"/>
<feature type="coiled-coil region" evidence="1">
    <location>
        <begin position="84"/>
        <end position="131"/>
    </location>
</feature>